<evidence type="ECO:0000256" key="1">
    <source>
        <dbReference type="ARBA" id="ARBA00022679"/>
    </source>
</evidence>
<name>A0ABU2WDF1_9GAMM</name>
<dbReference type="Proteomes" id="UP001254608">
    <property type="component" value="Unassembled WGS sequence"/>
</dbReference>
<comment type="caution">
    <text evidence="2">The sequence shown here is derived from an EMBL/GenBank/DDBJ whole genome shotgun (WGS) entry which is preliminary data.</text>
</comment>
<dbReference type="InterPro" id="IPR050483">
    <property type="entry name" value="CoA-transferase_III_domain"/>
</dbReference>
<dbReference type="SUPFAM" id="SSF89796">
    <property type="entry name" value="CoA-transferase family III (CaiB/BaiF)"/>
    <property type="match status" value="2"/>
</dbReference>
<dbReference type="GO" id="GO:0016740">
    <property type="term" value="F:transferase activity"/>
    <property type="evidence" value="ECO:0007669"/>
    <property type="project" value="UniProtKB-KW"/>
</dbReference>
<keyword evidence="1 2" id="KW-0808">Transferase</keyword>
<proteinExistence type="predicted"/>
<protein>
    <submittedName>
        <fullName evidence="2">CoA transferase</fullName>
        <ecNumber evidence="2">2.8.3.-</ecNumber>
    </submittedName>
</protein>
<dbReference type="RefSeq" id="WP_311363262.1">
    <property type="nucleotide sequence ID" value="NZ_JAVRIC010000001.1"/>
</dbReference>
<dbReference type="EMBL" id="JAVRIC010000001">
    <property type="protein sequence ID" value="MDT0495870.1"/>
    <property type="molecule type" value="Genomic_DNA"/>
</dbReference>
<evidence type="ECO:0000313" key="3">
    <source>
        <dbReference type="Proteomes" id="UP001254608"/>
    </source>
</evidence>
<dbReference type="InterPro" id="IPR023606">
    <property type="entry name" value="CoA-Trfase_III_dom_1_sf"/>
</dbReference>
<accession>A0ABU2WDF1</accession>
<evidence type="ECO:0000313" key="2">
    <source>
        <dbReference type="EMBL" id="MDT0495870.1"/>
    </source>
</evidence>
<dbReference type="InterPro" id="IPR044855">
    <property type="entry name" value="CoA-Trfase_III_dom3_sf"/>
</dbReference>
<reference evidence="2 3" key="1">
    <citation type="submission" date="2023-09" db="EMBL/GenBank/DDBJ databases">
        <authorList>
            <person name="Rey-Velasco X."/>
        </authorList>
    </citation>
    <scope>NUCLEOTIDE SEQUENCE [LARGE SCALE GENOMIC DNA]</scope>
    <source>
        <strain evidence="2 3">W345</strain>
    </source>
</reference>
<keyword evidence="3" id="KW-1185">Reference proteome</keyword>
<sequence length="765" mass="84362">MGTLNHIRVLRIGSRVAAAYCSKLLRGFGATVQAMATPGFEPALHSPEEMLWFEIEQGRLDFDWQVPEAADVLHRLLESVDLLIDARAVEASDPFGLAAAALAQRHPRLITCRISSFGLSGPYQHYQAEDITLYAMSGLMHSTGHGQREPLNARPRICELSGGLNAYAASLMALLRRGRDGIGDFIDLSVHESALENYETAIADHLHSGAVPRRNGDEHGMVPWRTYPCADGEVAIVGGPVRNWVGAIEQFDVPELLQPRFADVEQRLVNRKAFEALLRPWLASKAKKQLFLLGQERGLAWSPLASVCEVLADPQHEARDFFQDAQLPDGRKCRIPGAPFRSQVSRWRNAGMHEQAVPVPVPVPAHGTEQPVAAPLQGLRILDFSHDWAGPHAARVMADFGAEVIKVEYPGRVDSMRGGYKQKINGFPRFWQLHRGKKSLTLDLKRPDHYEFCRRLVAATDLVLENSRPGVMQRLGLAYDTLRDIKPDIIMLSMSAFGATGPYAAYAGYGGTIEAISGMQALTAYDRGGPRYRIREMDVLNGIFGLCAALTALFHRQSTTVGQWIDLSETETSCWLIGEYIAMASSSGTEPLLVGNRHAFYAPQGCYPCSGKDRWVTICITSNAQWRKLAGIIGGKELEQDGRYATVSGRSTRHDEIDALIGTWTCRQDCRSAMRILQAEGIAAGAVFNAQDLSQDEHLAARDWLQTVDAVRLPGFPFRFRRGGSAVCTKGPDLGQHNDSIRALYGDLNTDDLLLPQNLGTAYEI</sequence>
<dbReference type="PANTHER" id="PTHR48207:SF3">
    <property type="entry name" value="SUCCINATE--HYDROXYMETHYLGLUTARATE COA-TRANSFERASE"/>
    <property type="match status" value="1"/>
</dbReference>
<organism evidence="2 3">
    <name type="scientific">Banduia mediterranea</name>
    <dbReference type="NCBI Taxonomy" id="3075609"/>
    <lineage>
        <taxon>Bacteria</taxon>
        <taxon>Pseudomonadati</taxon>
        <taxon>Pseudomonadota</taxon>
        <taxon>Gammaproteobacteria</taxon>
        <taxon>Nevskiales</taxon>
        <taxon>Algiphilaceae</taxon>
        <taxon>Banduia</taxon>
    </lineage>
</organism>
<gene>
    <name evidence="2" type="ORF">RM530_00610</name>
</gene>
<dbReference type="Gene3D" id="3.40.50.10540">
    <property type="entry name" value="Crotonobetainyl-coa:carnitine coa-transferase, domain 1"/>
    <property type="match status" value="2"/>
</dbReference>
<dbReference type="EC" id="2.8.3.-" evidence="2"/>
<dbReference type="PANTHER" id="PTHR48207">
    <property type="entry name" value="SUCCINATE--HYDROXYMETHYLGLUTARATE COA-TRANSFERASE"/>
    <property type="match status" value="1"/>
</dbReference>
<dbReference type="Gene3D" id="3.30.1540.10">
    <property type="entry name" value="formyl-coa transferase, domain 3"/>
    <property type="match status" value="2"/>
</dbReference>
<dbReference type="InterPro" id="IPR003673">
    <property type="entry name" value="CoA-Trfase_fam_III"/>
</dbReference>
<dbReference type="Pfam" id="PF02515">
    <property type="entry name" value="CoA_transf_3"/>
    <property type="match status" value="2"/>
</dbReference>